<dbReference type="InterPro" id="IPR037225">
    <property type="entry name" value="Nuo51_FMN-bd_sf"/>
</dbReference>
<dbReference type="Gene3D" id="3.10.20.600">
    <property type="match status" value="1"/>
</dbReference>
<dbReference type="Pfam" id="PF10589">
    <property type="entry name" value="NADH_4Fe-4S"/>
    <property type="match status" value="1"/>
</dbReference>
<dbReference type="CDD" id="cd02980">
    <property type="entry name" value="TRX_Fd_family"/>
    <property type="match status" value="1"/>
</dbReference>
<dbReference type="PANTHER" id="PTHR43578">
    <property type="entry name" value="NADH-QUINONE OXIDOREDUCTASE SUBUNIT F"/>
    <property type="match status" value="1"/>
</dbReference>
<dbReference type="SUPFAM" id="SSF54862">
    <property type="entry name" value="4Fe-4S ferredoxins"/>
    <property type="match status" value="1"/>
</dbReference>
<feature type="domain" description="4Fe-4S ferredoxin-type" evidence="6">
    <location>
        <begin position="569"/>
        <end position="599"/>
    </location>
</feature>
<dbReference type="Pfam" id="PF10531">
    <property type="entry name" value="SLBB"/>
    <property type="match status" value="1"/>
</dbReference>
<dbReference type="InterPro" id="IPR037207">
    <property type="entry name" value="Nuop51_4Fe4S-bd_sf"/>
</dbReference>
<keyword evidence="3" id="KW-0479">Metal-binding</keyword>
<dbReference type="GO" id="GO:0051539">
    <property type="term" value="F:4 iron, 4 sulfur cluster binding"/>
    <property type="evidence" value="ECO:0007669"/>
    <property type="project" value="UniProtKB-KW"/>
</dbReference>
<dbReference type="PANTHER" id="PTHR43578:SF3">
    <property type="entry name" value="NADH-QUINONE OXIDOREDUCTASE SUBUNIT F"/>
    <property type="match status" value="1"/>
</dbReference>
<keyword evidence="5" id="KW-0411">Iron-sulfur</keyword>
<evidence type="ECO:0000256" key="2">
    <source>
        <dbReference type="ARBA" id="ARBA00022485"/>
    </source>
</evidence>
<dbReference type="InterPro" id="IPR017900">
    <property type="entry name" value="4Fe4S_Fe_S_CS"/>
</dbReference>
<organism evidence="7 8">
    <name type="scientific">Desulfosarcina ovata subsp. ovata</name>
    <dbReference type="NCBI Taxonomy" id="2752305"/>
    <lineage>
        <taxon>Bacteria</taxon>
        <taxon>Pseudomonadati</taxon>
        <taxon>Thermodesulfobacteriota</taxon>
        <taxon>Desulfobacteria</taxon>
        <taxon>Desulfobacterales</taxon>
        <taxon>Desulfosarcinaceae</taxon>
        <taxon>Desulfosarcina</taxon>
    </lineage>
</organism>
<dbReference type="EMBL" id="AP021879">
    <property type="protein sequence ID" value="BBO91136.1"/>
    <property type="molecule type" value="Genomic_DNA"/>
</dbReference>
<keyword evidence="4" id="KW-0408">Iron</keyword>
<dbReference type="InterPro" id="IPR017896">
    <property type="entry name" value="4Fe4S_Fe-S-bd"/>
</dbReference>
<dbReference type="PROSITE" id="PS00198">
    <property type="entry name" value="4FE4S_FER_1"/>
    <property type="match status" value="1"/>
</dbReference>
<dbReference type="SUPFAM" id="SSF52833">
    <property type="entry name" value="Thioredoxin-like"/>
    <property type="match status" value="1"/>
</dbReference>
<proteinExistence type="inferred from homology"/>
<evidence type="ECO:0000313" key="7">
    <source>
        <dbReference type="EMBL" id="BBO91136.1"/>
    </source>
</evidence>
<dbReference type="SUPFAM" id="SSF140490">
    <property type="entry name" value="Nqo1C-terminal domain-like"/>
    <property type="match status" value="1"/>
</dbReference>
<comment type="similarity">
    <text evidence="1">Belongs to the complex I 51 kDa subunit family.</text>
</comment>
<dbReference type="Gene3D" id="6.10.250.1450">
    <property type="match status" value="1"/>
</dbReference>
<dbReference type="SUPFAM" id="SSF142019">
    <property type="entry name" value="Nqo1 FMN-binding domain-like"/>
    <property type="match status" value="1"/>
</dbReference>
<dbReference type="Gene3D" id="3.30.70.20">
    <property type="match status" value="1"/>
</dbReference>
<evidence type="ECO:0000256" key="1">
    <source>
        <dbReference type="ARBA" id="ARBA00007523"/>
    </source>
</evidence>
<dbReference type="InterPro" id="IPR011538">
    <property type="entry name" value="Nuo51_FMN-bd"/>
</dbReference>
<dbReference type="Pfam" id="PF12837">
    <property type="entry name" value="Fer4_6"/>
    <property type="match status" value="1"/>
</dbReference>
<gene>
    <name evidence="7" type="ORF">DSCOOX_43160</name>
</gene>
<dbReference type="Proteomes" id="UP000422108">
    <property type="component" value="Chromosome"/>
</dbReference>
<keyword evidence="2" id="KW-0004">4Fe-4S</keyword>
<feature type="domain" description="4Fe-4S ferredoxin-type" evidence="6">
    <location>
        <begin position="600"/>
        <end position="632"/>
    </location>
</feature>
<dbReference type="PROSITE" id="PS51379">
    <property type="entry name" value="4FE4S_FER_2"/>
    <property type="match status" value="2"/>
</dbReference>
<evidence type="ECO:0000313" key="8">
    <source>
        <dbReference type="Proteomes" id="UP000422108"/>
    </source>
</evidence>
<dbReference type="InterPro" id="IPR019554">
    <property type="entry name" value="Soluble_ligand-bd"/>
</dbReference>
<dbReference type="FunFam" id="1.20.1440.230:FF:000001">
    <property type="entry name" value="Mitochondrial NADH dehydrogenase flavoprotein 1"/>
    <property type="match status" value="1"/>
</dbReference>
<reference evidence="7 8" key="1">
    <citation type="submission" date="2019-11" db="EMBL/GenBank/DDBJ databases">
        <title>Comparative genomics of hydrocarbon-degrading Desulfosarcina strains.</title>
        <authorList>
            <person name="Watanabe M."/>
            <person name="Kojima H."/>
            <person name="Fukui M."/>
        </authorList>
    </citation>
    <scope>NUCLEOTIDE SEQUENCE [LARGE SCALE GENOMIC DNA]</scope>
    <source>
        <strain evidence="8">oXyS1</strain>
    </source>
</reference>
<dbReference type="Gene3D" id="3.40.50.11540">
    <property type="entry name" value="NADH-ubiquinone oxidoreductase 51kDa subunit"/>
    <property type="match status" value="1"/>
</dbReference>
<accession>A0A5K8AF36</accession>
<name>A0A5K8AF36_9BACT</name>
<dbReference type="FunFam" id="3.40.50.11540:FF:000001">
    <property type="entry name" value="NADH dehydrogenase [ubiquinone] flavoprotein 1, mitochondrial"/>
    <property type="match status" value="1"/>
</dbReference>
<evidence type="ECO:0000256" key="5">
    <source>
        <dbReference type="ARBA" id="ARBA00023014"/>
    </source>
</evidence>
<evidence type="ECO:0000256" key="4">
    <source>
        <dbReference type="ARBA" id="ARBA00023004"/>
    </source>
</evidence>
<dbReference type="SUPFAM" id="SSF142984">
    <property type="entry name" value="Nqo1 middle domain-like"/>
    <property type="match status" value="1"/>
</dbReference>
<dbReference type="Gene3D" id="3.40.30.10">
    <property type="entry name" value="Glutaredoxin"/>
    <property type="match status" value="1"/>
</dbReference>
<evidence type="ECO:0000256" key="3">
    <source>
        <dbReference type="ARBA" id="ARBA00022723"/>
    </source>
</evidence>
<sequence>MTADADSTIRAAYQALFDKATARQDAFAQSPLPKIHIGMASCGIASGALETQAAFETALAEQGVEAHIHTVGCMGHCYAEPVVVIDHPDSGFPPILYPKITPDKAKMLVKLFLEEGDLCFEHIMGATVETERIPSVTELARFNREKRVIMNRCGRIDPEQIHEYIADGGYRALLEALCQPPEALIDLIEAAGLRGRGGAGFPTARKWRFARAASGADKRIICNADEGDPGAYMDRTLLESNPHQVIEGMLIAAIAMGATRGLFYVRAEYPLAVRILTQAVEQARQNGVLGKNILGSGIDFDIDLFQGAGVFVCGEETALIRSVEGYRGTPRHRPPFPVQRGLDGRPTVINNVKTLATVAPIVENGADWFRSIGTTDSPGTAVFSVVGNVTQPGLVEVPMGVTLRELIFDICGGIPKKKKFKAVQIGGPSGGCLPADFLDTPVDFDALTRAGAMMGSGGMVVMDEDTCMVDVSRYFLEFTQKESCGKCTFCRIGTRHLLDMLRRLTRGEGREGDIEQLETLSRAIKTGSLCSLGKTAPNPVLTSLTYFCDEYEAHINEGRCPGRVCRPLIAFYIDQEKCAIGCDSCFGCCPVDAIYTTSDRKKGIDQSLCVKCGECMVVCPSVYGAVVKVSPAHLVPVIEQPPDRLTWYRRSSGRRR</sequence>
<evidence type="ECO:0000259" key="6">
    <source>
        <dbReference type="PROSITE" id="PS51379"/>
    </source>
</evidence>
<keyword evidence="8" id="KW-1185">Reference proteome</keyword>
<dbReference type="Gene3D" id="1.20.1440.230">
    <property type="entry name" value="NADH-ubiquinone oxidoreductase 51kDa subunit, iron-sulphur binding domain"/>
    <property type="match status" value="1"/>
</dbReference>
<dbReference type="GO" id="GO:0046872">
    <property type="term" value="F:metal ion binding"/>
    <property type="evidence" value="ECO:0007669"/>
    <property type="project" value="UniProtKB-KW"/>
</dbReference>
<dbReference type="AlphaFoldDB" id="A0A5K8AF36"/>
<dbReference type="SMART" id="SM00928">
    <property type="entry name" value="NADH_4Fe-4S"/>
    <property type="match status" value="1"/>
</dbReference>
<protein>
    <submittedName>
        <fullName evidence="7">NADH-quinone oxidoreductase subunit F</fullName>
    </submittedName>
</protein>
<dbReference type="Pfam" id="PF01512">
    <property type="entry name" value="Complex1_51K"/>
    <property type="match status" value="1"/>
</dbReference>
<dbReference type="InterPro" id="IPR019575">
    <property type="entry name" value="Nuop51_4Fe4S-bd"/>
</dbReference>
<dbReference type="InterPro" id="IPR036249">
    <property type="entry name" value="Thioredoxin-like_sf"/>
</dbReference>
<dbReference type="RefSeq" id="WP_155312097.1">
    <property type="nucleotide sequence ID" value="NZ_AP021879.1"/>
</dbReference>